<gene>
    <name evidence="2" type="ORF">SAMN05216516_10125</name>
</gene>
<proteinExistence type="predicted"/>
<keyword evidence="3" id="KW-1185">Reference proteome</keyword>
<evidence type="ECO:0000313" key="3">
    <source>
        <dbReference type="Proteomes" id="UP000242222"/>
    </source>
</evidence>
<dbReference type="AlphaFoldDB" id="A0A1I4UBW6"/>
<sequence length="98" mass="11359">MNVLTQAFCISTALLCTSCAENDITSERMSPNWRQNPQLNHAPPYSDNLYRDDGYLNPEYRRRVHQELREQRLRHRGMIDNSTDSGTGFGQRPDTSGW</sequence>
<name>A0A1I4UBW6_9GAMM</name>
<dbReference type="EMBL" id="FOVC01000001">
    <property type="protein sequence ID" value="SFM86321.1"/>
    <property type="molecule type" value="Genomic_DNA"/>
</dbReference>
<reference evidence="3" key="1">
    <citation type="submission" date="2016-10" db="EMBL/GenBank/DDBJ databases">
        <authorList>
            <person name="Varghese N."/>
            <person name="Submissions S."/>
        </authorList>
    </citation>
    <scope>NUCLEOTIDE SEQUENCE [LARGE SCALE GENOMIC DNA]</scope>
    <source>
        <strain evidence="3">N6PO6</strain>
    </source>
</reference>
<feature type="region of interest" description="Disordered" evidence="1">
    <location>
        <begin position="28"/>
        <end position="52"/>
    </location>
</feature>
<organism evidence="2 3">
    <name type="scientific">Izhakiella capsodis</name>
    <dbReference type="NCBI Taxonomy" id="1367852"/>
    <lineage>
        <taxon>Bacteria</taxon>
        <taxon>Pseudomonadati</taxon>
        <taxon>Pseudomonadota</taxon>
        <taxon>Gammaproteobacteria</taxon>
        <taxon>Enterobacterales</taxon>
        <taxon>Erwiniaceae</taxon>
        <taxon>Izhakiella</taxon>
    </lineage>
</organism>
<dbReference type="OrthoDB" id="6630015at2"/>
<accession>A0A1I4UBW6</accession>
<evidence type="ECO:0000256" key="1">
    <source>
        <dbReference type="SAM" id="MobiDB-lite"/>
    </source>
</evidence>
<protein>
    <submittedName>
        <fullName evidence="2">Uncharacterized protein</fullName>
    </submittedName>
</protein>
<dbReference type="RefSeq" id="WP_092873527.1">
    <property type="nucleotide sequence ID" value="NZ_FOVC01000001.1"/>
</dbReference>
<feature type="region of interest" description="Disordered" evidence="1">
    <location>
        <begin position="66"/>
        <end position="98"/>
    </location>
</feature>
<feature type="compositionally biased region" description="Polar residues" evidence="1">
    <location>
        <begin position="28"/>
        <end position="39"/>
    </location>
</feature>
<dbReference type="Proteomes" id="UP000242222">
    <property type="component" value="Unassembled WGS sequence"/>
</dbReference>
<evidence type="ECO:0000313" key="2">
    <source>
        <dbReference type="EMBL" id="SFM86321.1"/>
    </source>
</evidence>